<dbReference type="EMBL" id="CAJNOQ010007347">
    <property type="protein sequence ID" value="CAF1165605.1"/>
    <property type="molecule type" value="Genomic_DNA"/>
</dbReference>
<evidence type="ECO:0000313" key="2">
    <source>
        <dbReference type="EMBL" id="CAF1165605.1"/>
    </source>
</evidence>
<feature type="signal peptide" evidence="1">
    <location>
        <begin position="1"/>
        <end position="24"/>
    </location>
</feature>
<keyword evidence="4" id="KW-1185">Reference proteome</keyword>
<comment type="caution">
    <text evidence="2">The sequence shown here is derived from an EMBL/GenBank/DDBJ whole genome shotgun (WGS) entry which is preliminary data.</text>
</comment>
<reference evidence="2" key="1">
    <citation type="submission" date="2021-02" db="EMBL/GenBank/DDBJ databases">
        <authorList>
            <person name="Nowell W R."/>
        </authorList>
    </citation>
    <scope>NUCLEOTIDE SEQUENCE</scope>
</reference>
<evidence type="ECO:0000256" key="1">
    <source>
        <dbReference type="SAM" id="SignalP"/>
    </source>
</evidence>
<dbReference type="Proteomes" id="UP000663829">
    <property type="component" value="Unassembled WGS sequence"/>
</dbReference>
<proteinExistence type="predicted"/>
<gene>
    <name evidence="2" type="ORF">GPM918_LOCUS21910</name>
    <name evidence="3" type="ORF">SRO942_LOCUS21908</name>
</gene>
<feature type="chain" id="PRO_5036226040" evidence="1">
    <location>
        <begin position="25"/>
        <end position="223"/>
    </location>
</feature>
<accession>A0A814TTD4</accession>
<organism evidence="2 4">
    <name type="scientific">Didymodactylos carnosus</name>
    <dbReference type="NCBI Taxonomy" id="1234261"/>
    <lineage>
        <taxon>Eukaryota</taxon>
        <taxon>Metazoa</taxon>
        <taxon>Spiralia</taxon>
        <taxon>Gnathifera</taxon>
        <taxon>Rotifera</taxon>
        <taxon>Eurotatoria</taxon>
        <taxon>Bdelloidea</taxon>
        <taxon>Philodinida</taxon>
        <taxon>Philodinidae</taxon>
        <taxon>Didymodactylos</taxon>
    </lineage>
</organism>
<keyword evidence="1" id="KW-0732">Signal</keyword>
<dbReference type="Proteomes" id="UP000681722">
    <property type="component" value="Unassembled WGS sequence"/>
</dbReference>
<evidence type="ECO:0000313" key="3">
    <source>
        <dbReference type="EMBL" id="CAF3929260.1"/>
    </source>
</evidence>
<dbReference type="AlphaFoldDB" id="A0A814TTD4"/>
<dbReference type="EMBL" id="CAJOBC010007346">
    <property type="protein sequence ID" value="CAF3929260.1"/>
    <property type="molecule type" value="Genomic_DNA"/>
</dbReference>
<protein>
    <submittedName>
        <fullName evidence="2">Uncharacterized protein</fullName>
    </submittedName>
</protein>
<name>A0A814TTD4_9BILA</name>
<evidence type="ECO:0000313" key="4">
    <source>
        <dbReference type="Proteomes" id="UP000663829"/>
    </source>
</evidence>
<sequence length="223" mass="25036">MIMLRRSYMLLLLFLLMCSINALSYNYSSYQLSINCTASKGYREPRTTEDIVGILKTALESKSTVKVLSTHHHSHTGSILRNACVTSVHIFYFIWLHSTHEIIVTSGTYLYNDRTVIPLLSQWNLTPNVAQAQITAELTEVGLYTVLKNYAGLCTLETQLGYSKVITVPALQIPAYSIPFPGPNPLYLYGPLQKTAIGYSRLMLNSQCQSCPWNVSLMAFRAI</sequence>